<dbReference type="SUPFAM" id="SSF46934">
    <property type="entry name" value="UBA-like"/>
    <property type="match status" value="1"/>
</dbReference>
<evidence type="ECO:0000256" key="2">
    <source>
        <dbReference type="ARBA" id="ARBA00022768"/>
    </source>
</evidence>
<name>X0UK52_9ZZZZ</name>
<comment type="similarity">
    <text evidence="1">Belongs to the EF-Ts family.</text>
</comment>
<dbReference type="EMBL" id="BARS01027521">
    <property type="protein sequence ID" value="GAF99671.1"/>
    <property type="molecule type" value="Genomic_DNA"/>
</dbReference>
<dbReference type="InterPro" id="IPR001816">
    <property type="entry name" value="Transl_elong_EFTs/EF1B"/>
</dbReference>
<keyword evidence="2" id="KW-0251">Elongation factor</keyword>
<comment type="caution">
    <text evidence="5">The sequence shown here is derived from an EMBL/GenBank/DDBJ whole genome shotgun (WGS) entry which is preliminary data.</text>
</comment>
<reference evidence="5" key="1">
    <citation type="journal article" date="2014" name="Front. Microbiol.">
        <title>High frequency of phylogenetically diverse reductive dehalogenase-homologous genes in deep subseafloor sedimentary metagenomes.</title>
        <authorList>
            <person name="Kawai M."/>
            <person name="Futagami T."/>
            <person name="Toyoda A."/>
            <person name="Takaki Y."/>
            <person name="Nishi S."/>
            <person name="Hori S."/>
            <person name="Arai W."/>
            <person name="Tsubouchi T."/>
            <person name="Morono Y."/>
            <person name="Uchiyama I."/>
            <person name="Ito T."/>
            <person name="Fujiyama A."/>
            <person name="Inagaki F."/>
            <person name="Takami H."/>
        </authorList>
    </citation>
    <scope>NUCLEOTIDE SEQUENCE</scope>
    <source>
        <strain evidence="5">Expedition CK06-06</strain>
    </source>
</reference>
<accession>X0UK52</accession>
<sequence length="164" mass="18906">QNSPLVMECKQALEVSKGDFDKAMQALRKRGVAKAAKRSSRETKDGRIESYVHLHNKIGVLVEVDCESDFVSRCEEFKRFTKDLALQIVALNPLYLKKEDVPKDVAKENKDHLEDFYKQSCLLEQPFIKDDQLTIKDYLTQIIAKVGENIVVRRFARFELGEEV</sequence>
<keyword evidence="3" id="KW-0648">Protein biosynthesis</keyword>
<gene>
    <name evidence="5" type="ORF">S01H1_43216</name>
</gene>
<dbReference type="Gene3D" id="3.30.479.20">
    <property type="entry name" value="Elongation factor Ts, dimerisation domain"/>
    <property type="match status" value="1"/>
</dbReference>
<evidence type="ECO:0000313" key="5">
    <source>
        <dbReference type="EMBL" id="GAF99671.1"/>
    </source>
</evidence>
<feature type="non-terminal residue" evidence="5">
    <location>
        <position position="1"/>
    </location>
</feature>
<feature type="domain" description="Translation elongation factor EFTs/EF1B dimerisation" evidence="4">
    <location>
        <begin position="42"/>
        <end position="111"/>
    </location>
</feature>
<dbReference type="InterPro" id="IPR009060">
    <property type="entry name" value="UBA-like_sf"/>
</dbReference>
<evidence type="ECO:0000256" key="3">
    <source>
        <dbReference type="ARBA" id="ARBA00022917"/>
    </source>
</evidence>
<dbReference type="AlphaFoldDB" id="X0UK52"/>
<dbReference type="InterPro" id="IPR014039">
    <property type="entry name" value="Transl_elong_EFTs/EF1B_dimer"/>
</dbReference>
<dbReference type="SUPFAM" id="SSF54713">
    <property type="entry name" value="Elongation factor Ts (EF-Ts), dimerisation domain"/>
    <property type="match status" value="1"/>
</dbReference>
<dbReference type="PANTHER" id="PTHR11741:SF0">
    <property type="entry name" value="ELONGATION FACTOR TS, MITOCHONDRIAL"/>
    <property type="match status" value="1"/>
</dbReference>
<dbReference type="Gene3D" id="1.10.8.10">
    <property type="entry name" value="DNA helicase RuvA subunit, C-terminal domain"/>
    <property type="match status" value="1"/>
</dbReference>
<evidence type="ECO:0000259" key="4">
    <source>
        <dbReference type="Pfam" id="PF00889"/>
    </source>
</evidence>
<protein>
    <recommendedName>
        <fullName evidence="4">Translation elongation factor EFTs/EF1B dimerisation domain-containing protein</fullName>
    </recommendedName>
</protein>
<dbReference type="PANTHER" id="PTHR11741">
    <property type="entry name" value="ELONGATION FACTOR TS"/>
    <property type="match status" value="1"/>
</dbReference>
<feature type="domain" description="Translation elongation factor EFTs/EF1B dimerisation" evidence="4">
    <location>
        <begin position="113"/>
        <end position="162"/>
    </location>
</feature>
<organism evidence="5">
    <name type="scientific">marine sediment metagenome</name>
    <dbReference type="NCBI Taxonomy" id="412755"/>
    <lineage>
        <taxon>unclassified sequences</taxon>
        <taxon>metagenomes</taxon>
        <taxon>ecological metagenomes</taxon>
    </lineage>
</organism>
<dbReference type="InterPro" id="IPR036402">
    <property type="entry name" value="EF-Ts_dimer_sf"/>
</dbReference>
<dbReference type="GO" id="GO:0003746">
    <property type="term" value="F:translation elongation factor activity"/>
    <property type="evidence" value="ECO:0007669"/>
    <property type="project" value="UniProtKB-KW"/>
</dbReference>
<dbReference type="HAMAP" id="MF_00050">
    <property type="entry name" value="EF_Ts"/>
    <property type="match status" value="1"/>
</dbReference>
<evidence type="ECO:0000256" key="1">
    <source>
        <dbReference type="ARBA" id="ARBA00005532"/>
    </source>
</evidence>
<proteinExistence type="inferred from homology"/>
<dbReference type="Pfam" id="PF00889">
    <property type="entry name" value="EF_TS"/>
    <property type="match status" value="2"/>
</dbReference>